<dbReference type="InterPro" id="IPR036424">
    <property type="entry name" value="UPP_synth-like_sf"/>
</dbReference>
<feature type="compositionally biased region" description="Polar residues" evidence="13">
    <location>
        <begin position="135"/>
        <end position="144"/>
    </location>
</feature>
<evidence type="ECO:0000256" key="7">
    <source>
        <dbReference type="ARBA" id="ARBA00022692"/>
    </source>
</evidence>
<evidence type="ECO:0000313" key="14">
    <source>
        <dbReference type="EMBL" id="EDR14968.1"/>
    </source>
</evidence>
<dbReference type="OrthoDB" id="3057168at2759"/>
<evidence type="ECO:0000256" key="5">
    <source>
        <dbReference type="ARBA" id="ARBA00012596"/>
    </source>
</evidence>
<evidence type="ECO:0000256" key="2">
    <source>
        <dbReference type="ARBA" id="ARBA00004586"/>
    </source>
</evidence>
<dbReference type="HOGENOM" id="CLU_106800_0_0_1"/>
<evidence type="ECO:0000256" key="12">
    <source>
        <dbReference type="ARBA" id="ARBA00047353"/>
    </source>
</evidence>
<comment type="catalytic activity">
    <reaction evidence="12">
        <text>n isopentenyl diphosphate + (2E,6E)-farnesyl diphosphate = a di-trans,poly-cis-polyprenyl diphosphate + n diphosphate</text>
        <dbReference type="Rhea" id="RHEA:53008"/>
        <dbReference type="Rhea" id="RHEA-COMP:19494"/>
        <dbReference type="ChEBI" id="CHEBI:33019"/>
        <dbReference type="ChEBI" id="CHEBI:128769"/>
        <dbReference type="ChEBI" id="CHEBI:136960"/>
        <dbReference type="ChEBI" id="CHEBI:175763"/>
        <dbReference type="EC" id="2.5.1.87"/>
    </reaction>
</comment>
<keyword evidence="8" id="KW-0256">Endoplasmic reticulum</keyword>
<reference evidence="14 15" key="1">
    <citation type="journal article" date="2008" name="Nature">
        <title>The genome of Laccaria bicolor provides insights into mycorrhizal symbiosis.</title>
        <authorList>
            <person name="Martin F."/>
            <person name="Aerts A."/>
            <person name="Ahren D."/>
            <person name="Brun A."/>
            <person name="Danchin E.G.J."/>
            <person name="Duchaussoy F."/>
            <person name="Gibon J."/>
            <person name="Kohler A."/>
            <person name="Lindquist E."/>
            <person name="Pereda V."/>
            <person name="Salamov A."/>
            <person name="Shapiro H.J."/>
            <person name="Wuyts J."/>
            <person name="Blaudez D."/>
            <person name="Buee M."/>
            <person name="Brokstein P."/>
            <person name="Canbaeck B."/>
            <person name="Cohen D."/>
            <person name="Courty P.E."/>
            <person name="Coutinho P.M."/>
            <person name="Delaruelle C."/>
            <person name="Detter J.C."/>
            <person name="Deveau A."/>
            <person name="DiFazio S."/>
            <person name="Duplessis S."/>
            <person name="Fraissinet-Tachet L."/>
            <person name="Lucic E."/>
            <person name="Frey-Klett P."/>
            <person name="Fourrey C."/>
            <person name="Feussner I."/>
            <person name="Gay G."/>
            <person name="Grimwood J."/>
            <person name="Hoegger P.J."/>
            <person name="Jain P."/>
            <person name="Kilaru S."/>
            <person name="Labbe J."/>
            <person name="Lin Y.C."/>
            <person name="Legue V."/>
            <person name="Le Tacon F."/>
            <person name="Marmeisse R."/>
            <person name="Melayah D."/>
            <person name="Montanini B."/>
            <person name="Muratet M."/>
            <person name="Nehls U."/>
            <person name="Niculita-Hirzel H."/>
            <person name="Oudot-Le Secq M.P."/>
            <person name="Peter M."/>
            <person name="Quesneville H."/>
            <person name="Rajashekar B."/>
            <person name="Reich M."/>
            <person name="Rouhier N."/>
            <person name="Schmutz J."/>
            <person name="Yin T."/>
            <person name="Chalot M."/>
            <person name="Henrissat B."/>
            <person name="Kuees U."/>
            <person name="Lucas S."/>
            <person name="Van de Peer Y."/>
            <person name="Podila G.K."/>
            <person name="Polle A."/>
            <person name="Pukkila P.J."/>
            <person name="Richardson P.M."/>
            <person name="Rouze P."/>
            <person name="Sanders I.R."/>
            <person name="Stajich J.E."/>
            <person name="Tunlid A."/>
            <person name="Tuskan G."/>
            <person name="Grigoriev I.V."/>
        </authorList>
    </citation>
    <scope>NUCLEOTIDE SEQUENCE [LARGE SCALE GENOMIC DNA]</scope>
    <source>
        <strain evidence="15">S238N-H82 / ATCC MYA-4686</strain>
    </source>
</reference>
<dbReference type="EMBL" id="DS547091">
    <property type="protein sequence ID" value="EDR14968.1"/>
    <property type="molecule type" value="Genomic_DNA"/>
</dbReference>
<dbReference type="Proteomes" id="UP000001194">
    <property type="component" value="Unassembled WGS sequence"/>
</dbReference>
<evidence type="ECO:0000256" key="10">
    <source>
        <dbReference type="ARBA" id="ARBA00022989"/>
    </source>
</evidence>
<keyword evidence="11" id="KW-0472">Membrane</keyword>
<dbReference type="KEGG" id="lbc:LACBIDRAFT_300618"/>
<dbReference type="GO" id="GO:0005789">
    <property type="term" value="C:endoplasmic reticulum membrane"/>
    <property type="evidence" value="ECO:0007669"/>
    <property type="project" value="UniProtKB-SubCell"/>
</dbReference>
<evidence type="ECO:0000256" key="6">
    <source>
        <dbReference type="ARBA" id="ARBA00022679"/>
    </source>
</evidence>
<dbReference type="AlphaFoldDB" id="B0CPQ5"/>
<feature type="compositionally biased region" description="Basic residues" evidence="13">
    <location>
        <begin position="167"/>
        <end position="184"/>
    </location>
</feature>
<protein>
    <recommendedName>
        <fullName evidence="5">ditrans,polycis-polyprenyl diphosphate synthase [(2E,6E)-farnesyldiphosphate specific]</fullName>
        <ecNumber evidence="5">2.5.1.87</ecNumber>
    </recommendedName>
</protein>
<dbReference type="EC" id="2.5.1.87" evidence="5"/>
<evidence type="ECO:0000256" key="8">
    <source>
        <dbReference type="ARBA" id="ARBA00022824"/>
    </source>
</evidence>
<keyword evidence="15" id="KW-1185">Reference proteome</keyword>
<accession>B0CPQ5</accession>
<keyword evidence="6" id="KW-0808">Transferase</keyword>
<name>B0CPQ5_LACBS</name>
<gene>
    <name evidence="14" type="ORF">LACBIDRAFT_300618</name>
</gene>
<dbReference type="GeneID" id="6069245"/>
<keyword evidence="9" id="KW-0460">Magnesium</keyword>
<feature type="region of interest" description="Disordered" evidence="13">
    <location>
        <begin position="163"/>
        <end position="184"/>
    </location>
</feature>
<feature type="region of interest" description="Disordered" evidence="13">
    <location>
        <begin position="99"/>
        <end position="146"/>
    </location>
</feature>
<proteinExistence type="inferred from homology"/>
<comment type="pathway">
    <text evidence="3">Protein modification; protein glycosylation.</text>
</comment>
<evidence type="ECO:0000313" key="15">
    <source>
        <dbReference type="Proteomes" id="UP000001194"/>
    </source>
</evidence>
<evidence type="ECO:0000256" key="4">
    <source>
        <dbReference type="ARBA" id="ARBA00005432"/>
    </source>
</evidence>
<keyword evidence="10" id="KW-1133">Transmembrane helix</keyword>
<comment type="cofactor">
    <cofactor evidence="1">
        <name>Mg(2+)</name>
        <dbReference type="ChEBI" id="CHEBI:18420"/>
    </cofactor>
</comment>
<evidence type="ECO:0000256" key="11">
    <source>
        <dbReference type="ARBA" id="ARBA00023136"/>
    </source>
</evidence>
<dbReference type="PANTHER" id="PTHR21528">
    <property type="entry name" value="DEHYDRODOLICHYL DIPHOSPHATE SYNTHASE COMPLEX SUBUNIT NUS1"/>
    <property type="match status" value="1"/>
</dbReference>
<evidence type="ECO:0000256" key="3">
    <source>
        <dbReference type="ARBA" id="ARBA00004922"/>
    </source>
</evidence>
<dbReference type="RefSeq" id="XP_001873176.1">
    <property type="nucleotide sequence ID" value="XM_001873141.1"/>
</dbReference>
<dbReference type="PANTHER" id="PTHR21528:SF0">
    <property type="entry name" value="DEHYDRODOLICHYL DIPHOSPHATE SYNTHASE COMPLEX SUBUNIT NUS1"/>
    <property type="match status" value="1"/>
</dbReference>
<comment type="similarity">
    <text evidence="4">Belongs to the UPP synthase family.</text>
</comment>
<dbReference type="InterPro" id="IPR038887">
    <property type="entry name" value="Nus1/NgBR"/>
</dbReference>
<sequence>MHLLFALSLRVLHFIYALVIHVRSYWKRYTWSPPQPLSAARKRLPKHLAIILVADTQLTEEATERLLSDSVVNAVDWCRASGIQKLTVYEENGLLSTSAQTIGDRVPHNSSESESSESELEYPLTPPPSDYSESRPLSPSQDIHTTIPAIRIQVSKLPLESYDRKYSVKRRKRKFNSNHNQRGH</sequence>
<dbReference type="GO" id="GO:0045547">
    <property type="term" value="F:ditrans,polycis-polyprenyl diphosphate synthase [(2E,6E)-farnesyl diphosphate specific] activity"/>
    <property type="evidence" value="ECO:0007669"/>
    <property type="project" value="UniProtKB-EC"/>
</dbReference>
<dbReference type="GO" id="GO:1904423">
    <property type="term" value="C:dehydrodolichyl diphosphate synthase complex"/>
    <property type="evidence" value="ECO:0007669"/>
    <property type="project" value="InterPro"/>
</dbReference>
<organism evidence="15">
    <name type="scientific">Laccaria bicolor (strain S238N-H82 / ATCC MYA-4686)</name>
    <name type="common">Bicoloured deceiver</name>
    <name type="synonym">Laccaria laccata var. bicolor</name>
    <dbReference type="NCBI Taxonomy" id="486041"/>
    <lineage>
        <taxon>Eukaryota</taxon>
        <taxon>Fungi</taxon>
        <taxon>Dikarya</taxon>
        <taxon>Basidiomycota</taxon>
        <taxon>Agaricomycotina</taxon>
        <taxon>Agaricomycetes</taxon>
        <taxon>Agaricomycetidae</taxon>
        <taxon>Agaricales</taxon>
        <taxon>Agaricineae</taxon>
        <taxon>Hydnangiaceae</taxon>
        <taxon>Laccaria</taxon>
    </lineage>
</organism>
<comment type="subcellular location">
    <subcellularLocation>
        <location evidence="2">Endoplasmic reticulum membrane</location>
    </subcellularLocation>
</comment>
<evidence type="ECO:0000256" key="13">
    <source>
        <dbReference type="SAM" id="MobiDB-lite"/>
    </source>
</evidence>
<dbReference type="InParanoid" id="B0CPQ5"/>
<keyword evidence="7" id="KW-0812">Transmembrane</keyword>
<evidence type="ECO:0000256" key="1">
    <source>
        <dbReference type="ARBA" id="ARBA00001946"/>
    </source>
</evidence>
<evidence type="ECO:0000256" key="9">
    <source>
        <dbReference type="ARBA" id="ARBA00022842"/>
    </source>
</evidence>
<dbReference type="SUPFAM" id="SSF64005">
    <property type="entry name" value="Undecaprenyl diphosphate synthase"/>
    <property type="match status" value="1"/>
</dbReference>
<dbReference type="STRING" id="486041.B0CPQ5"/>